<dbReference type="EMBL" id="JASBNA010000002">
    <property type="protein sequence ID" value="KAK7694398.1"/>
    <property type="molecule type" value="Genomic_DNA"/>
</dbReference>
<proteinExistence type="predicted"/>
<sequence length="100" mass="10898">MPALKQETYSPEVTLQKQRYSQELAAYTFQQWDLARQVLERSRSQSSDKSSSRRSSSSPKGSAKSARSSPGIQSIDYARTSLKSTGAISPKGRAVDPSAA</sequence>
<comment type="caution">
    <text evidence="2">The sequence shown here is derived from an EMBL/GenBank/DDBJ whole genome shotgun (WGS) entry which is preliminary data.</text>
</comment>
<dbReference type="AlphaFoldDB" id="A0AAW0GV87"/>
<evidence type="ECO:0000256" key="1">
    <source>
        <dbReference type="SAM" id="MobiDB-lite"/>
    </source>
</evidence>
<accession>A0AAW0GV87</accession>
<protein>
    <recommendedName>
        <fullName evidence="4">Cilia- and flagella-associated protein 77</fullName>
    </recommendedName>
</protein>
<evidence type="ECO:0000313" key="2">
    <source>
        <dbReference type="EMBL" id="KAK7694398.1"/>
    </source>
</evidence>
<evidence type="ECO:0008006" key="4">
    <source>
        <dbReference type="Google" id="ProtNLM"/>
    </source>
</evidence>
<organism evidence="2 3">
    <name type="scientific">Cerrena zonata</name>
    <dbReference type="NCBI Taxonomy" id="2478898"/>
    <lineage>
        <taxon>Eukaryota</taxon>
        <taxon>Fungi</taxon>
        <taxon>Dikarya</taxon>
        <taxon>Basidiomycota</taxon>
        <taxon>Agaricomycotina</taxon>
        <taxon>Agaricomycetes</taxon>
        <taxon>Polyporales</taxon>
        <taxon>Cerrenaceae</taxon>
        <taxon>Cerrena</taxon>
    </lineage>
</organism>
<evidence type="ECO:0000313" key="3">
    <source>
        <dbReference type="Proteomes" id="UP001385951"/>
    </source>
</evidence>
<gene>
    <name evidence="2" type="ORF">QCA50_001584</name>
</gene>
<name>A0AAW0GV87_9APHY</name>
<keyword evidence="3" id="KW-1185">Reference proteome</keyword>
<feature type="compositionally biased region" description="Low complexity" evidence="1">
    <location>
        <begin position="44"/>
        <end position="69"/>
    </location>
</feature>
<reference evidence="2 3" key="1">
    <citation type="submission" date="2022-09" db="EMBL/GenBank/DDBJ databases">
        <authorList>
            <person name="Palmer J.M."/>
        </authorList>
    </citation>
    <scope>NUCLEOTIDE SEQUENCE [LARGE SCALE GENOMIC DNA]</scope>
    <source>
        <strain evidence="2 3">DSM 7382</strain>
    </source>
</reference>
<dbReference type="Proteomes" id="UP001385951">
    <property type="component" value="Unassembled WGS sequence"/>
</dbReference>
<feature type="region of interest" description="Disordered" evidence="1">
    <location>
        <begin position="39"/>
        <end position="100"/>
    </location>
</feature>